<organism evidence="1">
    <name type="scientific">Arundo donax</name>
    <name type="common">Giant reed</name>
    <name type="synonym">Donax arundinaceus</name>
    <dbReference type="NCBI Taxonomy" id="35708"/>
    <lineage>
        <taxon>Eukaryota</taxon>
        <taxon>Viridiplantae</taxon>
        <taxon>Streptophyta</taxon>
        <taxon>Embryophyta</taxon>
        <taxon>Tracheophyta</taxon>
        <taxon>Spermatophyta</taxon>
        <taxon>Magnoliopsida</taxon>
        <taxon>Liliopsida</taxon>
        <taxon>Poales</taxon>
        <taxon>Poaceae</taxon>
        <taxon>PACMAD clade</taxon>
        <taxon>Arundinoideae</taxon>
        <taxon>Arundineae</taxon>
        <taxon>Arundo</taxon>
    </lineage>
</organism>
<protein>
    <submittedName>
        <fullName evidence="1">Uncharacterized protein</fullName>
    </submittedName>
</protein>
<reference evidence="1" key="1">
    <citation type="submission" date="2014-09" db="EMBL/GenBank/DDBJ databases">
        <authorList>
            <person name="Magalhaes I.L.F."/>
            <person name="Oliveira U."/>
            <person name="Santos F.R."/>
            <person name="Vidigal T.H.D.A."/>
            <person name="Brescovit A.D."/>
            <person name="Santos A.J."/>
        </authorList>
    </citation>
    <scope>NUCLEOTIDE SEQUENCE</scope>
    <source>
        <tissue evidence="1">Shoot tissue taken approximately 20 cm above the soil surface</tissue>
    </source>
</reference>
<proteinExistence type="predicted"/>
<accession>A0A0A9FGU8</accession>
<dbReference type="EMBL" id="GBRH01185636">
    <property type="protein sequence ID" value="JAE12260.1"/>
    <property type="molecule type" value="Transcribed_RNA"/>
</dbReference>
<name>A0A0A9FGU8_ARUDO</name>
<evidence type="ECO:0000313" key="1">
    <source>
        <dbReference type="EMBL" id="JAE12260.1"/>
    </source>
</evidence>
<sequence>MENRHQLEGTEKGEWYRQQGRNLCCCDKANGFG</sequence>
<dbReference type="AlphaFoldDB" id="A0A0A9FGU8"/>
<reference evidence="1" key="2">
    <citation type="journal article" date="2015" name="Data Brief">
        <title>Shoot transcriptome of the giant reed, Arundo donax.</title>
        <authorList>
            <person name="Barrero R.A."/>
            <person name="Guerrero F.D."/>
            <person name="Moolhuijzen P."/>
            <person name="Goolsby J.A."/>
            <person name="Tidwell J."/>
            <person name="Bellgard S.E."/>
            <person name="Bellgard M.I."/>
        </authorList>
    </citation>
    <scope>NUCLEOTIDE SEQUENCE</scope>
    <source>
        <tissue evidence="1">Shoot tissue taken approximately 20 cm above the soil surface</tissue>
    </source>
</reference>